<evidence type="ECO:0000256" key="2">
    <source>
        <dbReference type="ARBA" id="ARBA00022840"/>
    </source>
</evidence>
<keyword evidence="7" id="KW-1185">Reference proteome</keyword>
<dbReference type="RefSeq" id="WP_179786267.1">
    <property type="nucleotide sequence ID" value="NZ_BAAARR010000022.1"/>
</dbReference>
<dbReference type="InterPro" id="IPR050445">
    <property type="entry name" value="Bact_polysacc_biosynth/exp"/>
</dbReference>
<evidence type="ECO:0000256" key="5">
    <source>
        <dbReference type="SAM" id="SignalP"/>
    </source>
</evidence>
<keyword evidence="1" id="KW-0547">Nucleotide-binding</keyword>
<feature type="signal peptide" evidence="5">
    <location>
        <begin position="1"/>
        <end position="34"/>
    </location>
</feature>
<proteinExistence type="predicted"/>
<evidence type="ECO:0000256" key="1">
    <source>
        <dbReference type="ARBA" id="ARBA00022741"/>
    </source>
</evidence>
<keyword evidence="5" id="KW-0732">Signal</keyword>
<dbReference type="EMBL" id="JACBZH010000001">
    <property type="protein sequence ID" value="NYH88359.1"/>
    <property type="molecule type" value="Genomic_DNA"/>
</dbReference>
<keyword evidence="4" id="KW-1133">Transmembrane helix</keyword>
<dbReference type="PANTHER" id="PTHR32309:SF31">
    <property type="entry name" value="CAPSULAR EXOPOLYSACCHARIDE FAMILY"/>
    <property type="match status" value="1"/>
</dbReference>
<dbReference type="InterPro" id="IPR033756">
    <property type="entry name" value="YlxH/NBP35"/>
</dbReference>
<comment type="caution">
    <text evidence="6">The sequence shown here is derived from an EMBL/GenBank/DDBJ whole genome shotgun (WGS) entry which is preliminary data.</text>
</comment>
<dbReference type="GO" id="GO:0005524">
    <property type="term" value="F:ATP binding"/>
    <property type="evidence" value="ECO:0007669"/>
    <property type="project" value="UniProtKB-KW"/>
</dbReference>
<feature type="transmembrane region" description="Helical" evidence="4">
    <location>
        <begin position="191"/>
        <end position="212"/>
    </location>
</feature>
<keyword evidence="2" id="KW-0067">ATP-binding</keyword>
<evidence type="ECO:0000313" key="7">
    <source>
        <dbReference type="Proteomes" id="UP000579605"/>
    </source>
</evidence>
<keyword evidence="4" id="KW-0812">Transmembrane</keyword>
<feature type="chain" id="PRO_5032700249" evidence="5">
    <location>
        <begin position="35"/>
        <end position="519"/>
    </location>
</feature>
<name>A0A852ZFB8_9ACTN</name>
<dbReference type="PANTHER" id="PTHR32309">
    <property type="entry name" value="TYROSINE-PROTEIN KINASE"/>
    <property type="match status" value="1"/>
</dbReference>
<evidence type="ECO:0000313" key="6">
    <source>
        <dbReference type="EMBL" id="NYH88359.1"/>
    </source>
</evidence>
<evidence type="ECO:0000256" key="3">
    <source>
        <dbReference type="SAM" id="MobiDB-lite"/>
    </source>
</evidence>
<dbReference type="SUPFAM" id="SSF52540">
    <property type="entry name" value="P-loop containing nucleoside triphosphate hydrolases"/>
    <property type="match status" value="1"/>
</dbReference>
<protein>
    <submittedName>
        <fullName evidence="6">Capsular polysaccharide biosynthesis protein/Mrp family chromosome partitioning ATPase</fullName>
    </submittedName>
</protein>
<keyword evidence="4" id="KW-0472">Membrane</keyword>
<accession>A0A852ZFB8</accession>
<feature type="region of interest" description="Disordered" evidence="3">
    <location>
        <begin position="473"/>
        <end position="519"/>
    </location>
</feature>
<sequence length="519" mass="53653">MSTPLNLRAAVRIVGPPVAIAVATTCVGVAAAFAATTQITPTYRARSSMMVAAYTFNPDSPSTTSTDTTSTDTATPVTGGTYDAALSQALVATVSKLVESAKIAHLTAAQSGLDAKAVAGHLEASSEPGVQIINLTAKASSGERAASIANSAVTVLRTQIPSAGMLGPRAQISVTPLDRASAPSTPLTPNLLLNLLLGGLLGLIAGIAISSVRKRLDGTLRFTDQIERELQVGILGTLPRVRRSVGRKGALGAWRRRPIAQPVRAAVAALAPLTDAPDRRLLVTSAYQDDSKAFVSALISLALAEQYYRVTAIEADFQHPSLGDHFPGGGEYTLQQLLPKPNLLLSAQGPLRIVSADQANPELSRAMLRSAAFGEFLATTRDHSDLLVIDGPPVLVGAGLSALSAECDAAVLVVQAGSTGLAHARRAVQVLDRLQLPIAGVIVADALDTGGRAKYSVNAAPALAPAPALQPAIAPANSPARESQITDDERYASSDDEAVRVHRGPTPDRAEQGVGAVQH</sequence>
<evidence type="ECO:0000256" key="4">
    <source>
        <dbReference type="SAM" id="Phobius"/>
    </source>
</evidence>
<reference evidence="6 7" key="1">
    <citation type="submission" date="2020-07" db="EMBL/GenBank/DDBJ databases">
        <title>Sequencing the genomes of 1000 actinobacteria strains.</title>
        <authorList>
            <person name="Klenk H.-P."/>
        </authorList>
    </citation>
    <scope>NUCLEOTIDE SEQUENCE [LARGE SCALE GENOMIC DNA]</scope>
    <source>
        <strain evidence="6 7">DSM 18448</strain>
    </source>
</reference>
<gene>
    <name evidence="6" type="ORF">F4554_000997</name>
</gene>
<feature type="compositionally biased region" description="Basic and acidic residues" evidence="3">
    <location>
        <begin position="487"/>
        <end position="511"/>
    </location>
</feature>
<dbReference type="InterPro" id="IPR027417">
    <property type="entry name" value="P-loop_NTPase"/>
</dbReference>
<dbReference type="Gene3D" id="3.40.50.300">
    <property type="entry name" value="P-loop containing nucleotide triphosphate hydrolases"/>
    <property type="match status" value="1"/>
</dbReference>
<organism evidence="6 7">
    <name type="scientific">Actinopolymorpha rutila</name>
    <dbReference type="NCBI Taxonomy" id="446787"/>
    <lineage>
        <taxon>Bacteria</taxon>
        <taxon>Bacillati</taxon>
        <taxon>Actinomycetota</taxon>
        <taxon>Actinomycetes</taxon>
        <taxon>Propionibacteriales</taxon>
        <taxon>Actinopolymorphaceae</taxon>
        <taxon>Actinopolymorpha</taxon>
    </lineage>
</organism>
<dbReference type="AlphaFoldDB" id="A0A852ZFB8"/>
<dbReference type="Pfam" id="PF10609">
    <property type="entry name" value="ParA"/>
    <property type="match status" value="1"/>
</dbReference>
<dbReference type="Proteomes" id="UP000579605">
    <property type="component" value="Unassembled WGS sequence"/>
</dbReference>